<accession>A0A1A7YMS6</accession>
<keyword evidence="14" id="KW-0505">Motor protein</keyword>
<dbReference type="GO" id="GO:0048038">
    <property type="term" value="F:quinone binding"/>
    <property type="evidence" value="ECO:0007669"/>
    <property type="project" value="UniProtKB-KW"/>
</dbReference>
<dbReference type="EC" id="1.17.4.4" evidence="3"/>
<dbReference type="GO" id="GO:0005789">
    <property type="term" value="C:endoplasmic reticulum membrane"/>
    <property type="evidence" value="ECO:0007669"/>
    <property type="project" value="UniProtKB-SubCell"/>
</dbReference>
<proteinExistence type="inferred from homology"/>
<keyword evidence="12 17" id="KW-0472">Membrane</keyword>
<evidence type="ECO:0000256" key="5">
    <source>
        <dbReference type="ARBA" id="ARBA00022719"/>
    </source>
</evidence>
<organism evidence="19">
    <name type="scientific">Iconisemion striatum</name>
    <dbReference type="NCBI Taxonomy" id="60296"/>
    <lineage>
        <taxon>Eukaryota</taxon>
        <taxon>Metazoa</taxon>
        <taxon>Chordata</taxon>
        <taxon>Craniata</taxon>
        <taxon>Vertebrata</taxon>
        <taxon>Euteleostomi</taxon>
        <taxon>Actinopterygii</taxon>
        <taxon>Neopterygii</taxon>
        <taxon>Teleostei</taxon>
        <taxon>Neoteleostei</taxon>
        <taxon>Acanthomorphata</taxon>
        <taxon>Ovalentaria</taxon>
        <taxon>Atherinomorphae</taxon>
        <taxon>Cyprinodontiformes</taxon>
        <taxon>Nothobranchiidae</taxon>
        <taxon>Iconisemion</taxon>
    </lineage>
</organism>
<reference evidence="19" key="2">
    <citation type="submission" date="2016-06" db="EMBL/GenBank/DDBJ databases">
        <title>The genome of a short-lived fish provides insights into sex chromosome evolution and the genetic control of aging.</title>
        <authorList>
            <person name="Reichwald K."/>
            <person name="Felder M."/>
            <person name="Petzold A."/>
            <person name="Koch P."/>
            <person name="Groth M."/>
            <person name="Platzer M."/>
        </authorList>
    </citation>
    <scope>NUCLEOTIDE SEQUENCE</scope>
    <source>
        <tissue evidence="19">Brain</tissue>
    </source>
</reference>
<evidence type="ECO:0000256" key="10">
    <source>
        <dbReference type="ARBA" id="ARBA00023002"/>
    </source>
</evidence>
<dbReference type="GO" id="GO:0016459">
    <property type="term" value="C:myosin complex"/>
    <property type="evidence" value="ECO:0007669"/>
    <property type="project" value="UniProtKB-KW"/>
</dbReference>
<evidence type="ECO:0000256" key="6">
    <source>
        <dbReference type="ARBA" id="ARBA00022741"/>
    </source>
</evidence>
<keyword evidence="4 17" id="KW-0812">Transmembrane</keyword>
<dbReference type="Gene3D" id="3.40.850.10">
    <property type="entry name" value="Kinesin motor domain"/>
    <property type="match status" value="1"/>
</dbReference>
<dbReference type="SUPFAM" id="SSF52540">
    <property type="entry name" value="P-loop containing nucleoside triphosphate hydrolases"/>
    <property type="match status" value="1"/>
</dbReference>
<dbReference type="SMART" id="SM00756">
    <property type="entry name" value="VKc"/>
    <property type="match status" value="1"/>
</dbReference>
<keyword evidence="8" id="KW-0067">ATP-binding</keyword>
<keyword evidence="9 17" id="KW-1133">Transmembrane helix</keyword>
<evidence type="ECO:0000256" key="3">
    <source>
        <dbReference type="ARBA" id="ARBA00012278"/>
    </source>
</evidence>
<evidence type="ECO:0000256" key="4">
    <source>
        <dbReference type="ARBA" id="ARBA00022692"/>
    </source>
</evidence>
<comment type="caution">
    <text evidence="16">Lacks conserved residue(s) required for the propagation of feature annotation.</text>
</comment>
<sequence>MEAFGNACTLRNNNSSRFGKYIQLQLDGRGEYKVETNQYKQGLASIRAQPKGSVKLHYQRSPLLYADMQPDMKSDLGYRVMAAPVLRVSTPRWERIARLLVCLLGILLSLYAFHVEREKGRDPTYKALCDVSSSISCSKVFSSRWGRGFGLLGSIFGNDSALNQPNSVYGILFYAFQLLLGMTVSAMAALFLMTTSILSVVGSLYLGYILYFVLEDVCIICITTYALNFILFILNYKRLVYLNEAWKQQLQAKQD</sequence>
<keyword evidence="16" id="KW-0009">Actin-binding</keyword>
<dbReference type="GO" id="GO:0003774">
    <property type="term" value="F:cytoskeletal motor activity"/>
    <property type="evidence" value="ECO:0007669"/>
    <property type="project" value="InterPro"/>
</dbReference>
<comment type="similarity">
    <text evidence="16">Belongs to the TRAFAC class myosin-kinesin ATPase superfamily. Myosin family.</text>
</comment>
<dbReference type="GO" id="GO:0042373">
    <property type="term" value="P:vitamin K metabolic process"/>
    <property type="evidence" value="ECO:0007669"/>
    <property type="project" value="InterPro"/>
</dbReference>
<dbReference type="Pfam" id="PF07884">
    <property type="entry name" value="VKOR"/>
    <property type="match status" value="1"/>
</dbReference>
<name>A0A1A7YMS6_9TELE</name>
<keyword evidence="11 16" id="KW-0518">Myosin</keyword>
<keyword evidence="5" id="KW-0874">Quinone</keyword>
<evidence type="ECO:0000256" key="12">
    <source>
        <dbReference type="ARBA" id="ARBA00023136"/>
    </source>
</evidence>
<evidence type="ECO:0000256" key="7">
    <source>
        <dbReference type="ARBA" id="ARBA00022824"/>
    </source>
</evidence>
<dbReference type="InterPro" id="IPR012932">
    <property type="entry name" value="VKOR"/>
</dbReference>
<keyword evidence="13" id="KW-1015">Disulfide bond</keyword>
<keyword evidence="15" id="KW-0676">Redox-active center</keyword>
<evidence type="ECO:0000256" key="16">
    <source>
        <dbReference type="PROSITE-ProRule" id="PRU00782"/>
    </source>
</evidence>
<dbReference type="InterPro" id="IPR027417">
    <property type="entry name" value="P-loop_NTPase"/>
</dbReference>
<evidence type="ECO:0000313" key="19">
    <source>
        <dbReference type="EMBL" id="SBP31220.1"/>
    </source>
</evidence>
<dbReference type="PANTHER" id="PTHR14519">
    <property type="entry name" value="VITAMIN K EPOXIDE REDUCTASE COMPLEX, SUBUNIT 1"/>
    <property type="match status" value="1"/>
</dbReference>
<evidence type="ECO:0000256" key="1">
    <source>
        <dbReference type="ARBA" id="ARBA00004477"/>
    </source>
</evidence>
<keyword evidence="6" id="KW-0547">Nucleotide-binding</keyword>
<feature type="transmembrane region" description="Helical" evidence="17">
    <location>
        <begin position="96"/>
        <end position="114"/>
    </location>
</feature>
<keyword evidence="7" id="KW-0256">Endoplasmic reticulum</keyword>
<evidence type="ECO:0000256" key="17">
    <source>
        <dbReference type="SAM" id="Phobius"/>
    </source>
</evidence>
<reference evidence="19" key="1">
    <citation type="submission" date="2016-05" db="EMBL/GenBank/DDBJ databases">
        <authorList>
            <person name="Lavstsen T."/>
            <person name="Jespersen J.S."/>
        </authorList>
    </citation>
    <scope>NUCLEOTIDE SEQUENCE</scope>
    <source>
        <tissue evidence="19">Brain</tissue>
    </source>
</reference>
<dbReference type="PROSITE" id="PS51456">
    <property type="entry name" value="MYOSIN_MOTOR"/>
    <property type="match status" value="1"/>
</dbReference>
<feature type="domain" description="Myosin motor" evidence="18">
    <location>
        <begin position="1"/>
        <end position="255"/>
    </location>
</feature>
<dbReference type="AlphaFoldDB" id="A0A1A7YMS6"/>
<dbReference type="EMBL" id="HADX01008988">
    <property type="protein sequence ID" value="SBP31220.1"/>
    <property type="molecule type" value="Transcribed_RNA"/>
</dbReference>
<dbReference type="Pfam" id="PF00063">
    <property type="entry name" value="Myosin_head"/>
    <property type="match status" value="1"/>
</dbReference>
<evidence type="ECO:0000256" key="2">
    <source>
        <dbReference type="ARBA" id="ARBA00006214"/>
    </source>
</evidence>
<dbReference type="InterPro" id="IPR042406">
    <property type="entry name" value="VKORC1/VKORC1L1"/>
</dbReference>
<evidence type="ECO:0000256" key="8">
    <source>
        <dbReference type="ARBA" id="ARBA00022840"/>
    </source>
</evidence>
<dbReference type="CDD" id="cd12917">
    <property type="entry name" value="VKOR_euk"/>
    <property type="match status" value="1"/>
</dbReference>
<dbReference type="FunFam" id="1.20.1440.130:FF:000001">
    <property type="entry name" value="Vitamin K epoxide reductase complex subunit 1-like 1"/>
    <property type="match status" value="1"/>
</dbReference>
<comment type="subcellular location">
    <subcellularLocation>
        <location evidence="1">Endoplasmic reticulum membrane</location>
        <topology evidence="1">Multi-pass membrane protein</topology>
    </subcellularLocation>
</comment>
<dbReference type="Gene3D" id="1.20.1440.130">
    <property type="entry name" value="VKOR domain"/>
    <property type="match status" value="1"/>
</dbReference>
<protein>
    <recommendedName>
        <fullName evidence="3">vitamin-K-epoxide reductase (warfarin-sensitive)</fullName>
        <ecNumber evidence="3">1.17.4.4</ecNumber>
    </recommendedName>
</protein>
<evidence type="ECO:0000256" key="13">
    <source>
        <dbReference type="ARBA" id="ARBA00023157"/>
    </source>
</evidence>
<gene>
    <name evidence="19" type="primary">MYO19</name>
</gene>
<evidence type="ECO:0000256" key="11">
    <source>
        <dbReference type="ARBA" id="ARBA00023123"/>
    </source>
</evidence>
<evidence type="ECO:0000256" key="15">
    <source>
        <dbReference type="ARBA" id="ARBA00023284"/>
    </source>
</evidence>
<dbReference type="GO" id="GO:0005524">
    <property type="term" value="F:ATP binding"/>
    <property type="evidence" value="ECO:0007669"/>
    <property type="project" value="UniProtKB-KW"/>
</dbReference>
<dbReference type="InterPro" id="IPR001609">
    <property type="entry name" value="Myosin_head_motor_dom-like"/>
</dbReference>
<evidence type="ECO:0000256" key="14">
    <source>
        <dbReference type="ARBA" id="ARBA00023175"/>
    </source>
</evidence>
<dbReference type="PANTHER" id="PTHR14519:SF5">
    <property type="entry name" value="VITAMIN K EPOXIDE REDUCTASE COMPLEX SUBUNIT 1-LIKE PROTEIN 1"/>
    <property type="match status" value="1"/>
</dbReference>
<evidence type="ECO:0000259" key="18">
    <source>
        <dbReference type="PROSITE" id="PS51456"/>
    </source>
</evidence>
<dbReference type="InterPro" id="IPR038354">
    <property type="entry name" value="VKOR_sf"/>
</dbReference>
<evidence type="ECO:0000256" key="9">
    <source>
        <dbReference type="ARBA" id="ARBA00022989"/>
    </source>
</evidence>
<dbReference type="GO" id="GO:0003779">
    <property type="term" value="F:actin binding"/>
    <property type="evidence" value="ECO:0007669"/>
    <property type="project" value="UniProtKB-KW"/>
</dbReference>
<feature type="transmembrane region" description="Helical" evidence="17">
    <location>
        <begin position="171"/>
        <end position="193"/>
    </location>
</feature>
<dbReference type="InterPro" id="IPR036961">
    <property type="entry name" value="Kinesin_motor_dom_sf"/>
</dbReference>
<feature type="transmembrane region" description="Helical" evidence="17">
    <location>
        <begin position="205"/>
        <end position="234"/>
    </location>
</feature>
<keyword evidence="10" id="KW-0560">Oxidoreductase</keyword>
<dbReference type="GO" id="GO:0047057">
    <property type="term" value="F:vitamin-K-epoxide reductase (warfarin-sensitive) activity"/>
    <property type="evidence" value="ECO:0007669"/>
    <property type="project" value="UniProtKB-EC"/>
</dbReference>
<comment type="similarity">
    <text evidence="2">Belongs to the VKOR family.</text>
</comment>